<keyword evidence="1" id="KW-0614">Plasmid</keyword>
<evidence type="ECO:0000313" key="2">
    <source>
        <dbReference type="Proteomes" id="UP000095342"/>
    </source>
</evidence>
<organism evidence="1 2">
    <name type="scientific">Acidihalobacter aeolianus</name>
    <dbReference type="NCBI Taxonomy" id="2792603"/>
    <lineage>
        <taxon>Bacteria</taxon>
        <taxon>Pseudomonadati</taxon>
        <taxon>Pseudomonadota</taxon>
        <taxon>Gammaproteobacteria</taxon>
        <taxon>Chromatiales</taxon>
        <taxon>Ectothiorhodospiraceae</taxon>
        <taxon>Acidihalobacter</taxon>
    </lineage>
</organism>
<geneLocation type="plasmid" evidence="2">
    <name>papv6</name>
</geneLocation>
<dbReference type="AlphaFoldDB" id="A0A1D8KCY8"/>
<dbReference type="EMBL" id="CP017449">
    <property type="protein sequence ID" value="AOV18825.1"/>
    <property type="molecule type" value="Genomic_DNA"/>
</dbReference>
<accession>A0A1D8KCY8</accession>
<proteinExistence type="predicted"/>
<evidence type="ECO:0000313" key="1">
    <source>
        <dbReference type="EMBL" id="AOV18825.1"/>
    </source>
</evidence>
<name>A0A1D8KCY8_9GAMM</name>
<dbReference type="Proteomes" id="UP000095342">
    <property type="component" value="Plasmid pAPV6"/>
</dbReference>
<dbReference type="KEGG" id="aaeo:BJI67_16435"/>
<gene>
    <name evidence="1" type="ORF">BJI67_16435</name>
</gene>
<protein>
    <submittedName>
        <fullName evidence="1">Uncharacterized protein</fullName>
    </submittedName>
</protein>
<reference evidence="1 2" key="1">
    <citation type="submission" date="2016-09" db="EMBL/GenBank/DDBJ databases">
        <title>Acidihalobacter prosperus V6 (DSM14174).</title>
        <authorList>
            <person name="Khaleque H.N."/>
            <person name="Ramsay J.P."/>
            <person name="Murphy R.J.T."/>
            <person name="Kaksonen A.H."/>
            <person name="Boxall N.J."/>
            <person name="Watkin E.L.J."/>
        </authorList>
    </citation>
    <scope>NUCLEOTIDE SEQUENCE [LARGE SCALE GENOMIC DNA]</scope>
    <source>
        <strain evidence="1 2">V6</strain>
        <plasmid evidence="2">papv6</plasmid>
    </source>
</reference>
<keyword evidence="2" id="KW-1185">Reference proteome</keyword>
<sequence length="65" mass="6927">MYLAGVAMDLLVGLLAAITFVYIAPSNAYLETLLGFSCVSIAYNLISSDGQGALRVIRQQITTKS</sequence>